<dbReference type="EMBL" id="BAAAET010000003">
    <property type="protein sequence ID" value="GAA0695303.1"/>
    <property type="molecule type" value="Genomic_DNA"/>
</dbReference>
<comment type="caution">
    <text evidence="1">The sequence shown here is derived from an EMBL/GenBank/DDBJ whole genome shotgun (WGS) entry which is preliminary data.</text>
</comment>
<keyword evidence="2" id="KW-1185">Reference proteome</keyword>
<evidence type="ECO:0000313" key="2">
    <source>
        <dbReference type="Proteomes" id="UP001499915"/>
    </source>
</evidence>
<proteinExistence type="predicted"/>
<gene>
    <name evidence="1" type="ORF">GCM10009104_23740</name>
</gene>
<dbReference type="Proteomes" id="UP001499915">
    <property type="component" value="Unassembled WGS sequence"/>
</dbReference>
<evidence type="ECO:0000313" key="1">
    <source>
        <dbReference type="EMBL" id="GAA0695303.1"/>
    </source>
</evidence>
<organism evidence="1 2">
    <name type="scientific">Marinobacterium maritimum</name>
    <dbReference type="NCBI Taxonomy" id="500162"/>
    <lineage>
        <taxon>Bacteria</taxon>
        <taxon>Pseudomonadati</taxon>
        <taxon>Pseudomonadota</taxon>
        <taxon>Gammaproteobacteria</taxon>
        <taxon>Oceanospirillales</taxon>
        <taxon>Oceanospirillaceae</taxon>
        <taxon>Marinobacterium</taxon>
    </lineage>
</organism>
<evidence type="ECO:0008006" key="3">
    <source>
        <dbReference type="Google" id="ProtNLM"/>
    </source>
</evidence>
<name>A0ABP3TCW1_9GAMM</name>
<dbReference type="RefSeq" id="WP_343806193.1">
    <property type="nucleotide sequence ID" value="NZ_BAAAET010000003.1"/>
</dbReference>
<reference evidence="2" key="1">
    <citation type="journal article" date="2019" name="Int. J. Syst. Evol. Microbiol.">
        <title>The Global Catalogue of Microorganisms (GCM) 10K type strain sequencing project: providing services to taxonomists for standard genome sequencing and annotation.</title>
        <authorList>
            <consortium name="The Broad Institute Genomics Platform"/>
            <consortium name="The Broad Institute Genome Sequencing Center for Infectious Disease"/>
            <person name="Wu L."/>
            <person name="Ma J."/>
        </authorList>
    </citation>
    <scope>NUCLEOTIDE SEQUENCE [LARGE SCALE GENOMIC DNA]</scope>
    <source>
        <strain evidence="2">JCM 15134</strain>
    </source>
</reference>
<sequence>MGLFDFFSSSDSNKKKCANCGKATDQTVIAPNGKEFCSKLCMIEWIKKMTGAS</sequence>
<accession>A0ABP3TCW1</accession>
<protein>
    <recommendedName>
        <fullName evidence="3">MYM-type domain-containing protein</fullName>
    </recommendedName>
</protein>